<dbReference type="InterPro" id="IPR019292">
    <property type="entry name" value="McrC"/>
</dbReference>
<dbReference type="PANTHER" id="PTHR38733">
    <property type="entry name" value="PROTEIN MCRC"/>
    <property type="match status" value="1"/>
</dbReference>
<protein>
    <recommendedName>
        <fullName evidence="2">Restriction endonuclease</fullName>
    </recommendedName>
</protein>
<dbReference type="REBASE" id="844273">
    <property type="entry name" value="SspMG91McrBCP"/>
</dbReference>
<dbReference type="AlphaFoldDB" id="A0AAU8IZB7"/>
<dbReference type="PANTHER" id="PTHR38733:SF1">
    <property type="entry name" value="TYPE IV METHYL-DIRECTED RESTRICTION ENZYME ECOKMCRBC"/>
    <property type="match status" value="1"/>
</dbReference>
<organism evidence="1">
    <name type="scientific">Streptomyces tabacisoli</name>
    <dbReference type="NCBI Taxonomy" id="3156398"/>
    <lineage>
        <taxon>Bacteria</taxon>
        <taxon>Bacillati</taxon>
        <taxon>Actinomycetota</taxon>
        <taxon>Actinomycetes</taxon>
        <taxon>Kitasatosporales</taxon>
        <taxon>Streptomycetaceae</taxon>
        <taxon>Streptomyces</taxon>
    </lineage>
</organism>
<proteinExistence type="predicted"/>
<reference evidence="1" key="1">
    <citation type="submission" date="2024-06" db="EMBL/GenBank/DDBJ databases">
        <title>Streptomyces sp. strain HUAS MG91 genome sequences.</title>
        <authorList>
            <person name="Mo P."/>
        </authorList>
    </citation>
    <scope>NUCLEOTIDE SEQUENCE</scope>
    <source>
        <strain evidence="1">HUAS MG91</strain>
    </source>
</reference>
<accession>A0AAU8IZB7</accession>
<dbReference type="RefSeq" id="WP_353945008.1">
    <property type="nucleotide sequence ID" value="NZ_CP159534.1"/>
</dbReference>
<evidence type="ECO:0008006" key="2">
    <source>
        <dbReference type="Google" id="ProtNLM"/>
    </source>
</evidence>
<dbReference type="KEGG" id="stac:ABII15_27915"/>
<gene>
    <name evidence="1" type="ORF">ABII15_27915</name>
</gene>
<sequence>MRVLVLREYESREFGGVRLSAADRRAVADERFARRLRVRELTGGRIEVSAGPHVGVVSLDGCEIRVEPKYLGAGLDVLRMVHHAVGTAPEALAVPRTFSDGAPQLRDLVALMVTTHAERLLARGVRRDYVRREEPLPAVRGRLLPDRQLLRHYGQLDRLACRYDDFDTDIVDNRVCAAAADLAARTTSSLTVRARARRVAGRFAQYAPTRPADVRADLARLSYHRHNEHYRPAHFWSALLLTGGGLDDLFGAGPLAARAFLIDMNELFELFTTRLLAEAATGTGLTVEGQSRHTHVLWNERTARPYSEVRPDVLIRGGTDALPFVRPVDVKYKLYATRKISTADQYQAFLYAHALARDPGDAPPTCVLLHPGGASGDRAAVAVRRWDGSTSARVRPVPLDLPAALGALESPRRAEFLSELLAEVTRRG</sequence>
<dbReference type="EMBL" id="CP159534">
    <property type="protein sequence ID" value="XCJ73546.1"/>
    <property type="molecule type" value="Genomic_DNA"/>
</dbReference>
<evidence type="ECO:0000313" key="1">
    <source>
        <dbReference type="EMBL" id="XCJ73546.1"/>
    </source>
</evidence>
<dbReference type="Pfam" id="PF10117">
    <property type="entry name" value="McrBC"/>
    <property type="match status" value="1"/>
</dbReference>
<name>A0AAU8IZB7_9ACTN</name>